<proteinExistence type="predicted"/>
<dbReference type="EMBL" id="AZBU02000012">
    <property type="protein sequence ID" value="TKR59913.1"/>
    <property type="molecule type" value="Genomic_DNA"/>
</dbReference>
<reference evidence="1 2" key="1">
    <citation type="journal article" date="2015" name="Genome Biol.">
        <title>Comparative genomics of Steinernema reveals deeply conserved gene regulatory networks.</title>
        <authorList>
            <person name="Dillman A.R."/>
            <person name="Macchietto M."/>
            <person name="Porter C.F."/>
            <person name="Rogers A."/>
            <person name="Williams B."/>
            <person name="Antoshechkin I."/>
            <person name="Lee M.M."/>
            <person name="Goodwin Z."/>
            <person name="Lu X."/>
            <person name="Lewis E.E."/>
            <person name="Goodrich-Blair H."/>
            <person name="Stock S.P."/>
            <person name="Adams B.J."/>
            <person name="Sternberg P.W."/>
            <person name="Mortazavi A."/>
        </authorList>
    </citation>
    <scope>NUCLEOTIDE SEQUENCE [LARGE SCALE GENOMIC DNA]</scope>
    <source>
        <strain evidence="1 2">ALL</strain>
    </source>
</reference>
<comment type="caution">
    <text evidence="1">The sequence shown here is derived from an EMBL/GenBank/DDBJ whole genome shotgun (WGS) entry which is preliminary data.</text>
</comment>
<dbReference type="STRING" id="34508.A0A4U5LUW6"/>
<sequence>MKHAFYKAVGRRILSREELETLLVEIEGVLNSRPLTYQGTDMEEEMVIRPIDFIQRGILLDLELGMTKEDDEEYLPPFERNSIRTKIQAIASIKSTWDIAESFWTTWSTVSAEPKGHLCAETRKNDESSTSHRRNRIYC</sequence>
<accession>A0A4U5LUW6</accession>
<evidence type="ECO:0000313" key="1">
    <source>
        <dbReference type="EMBL" id="TKR59913.1"/>
    </source>
</evidence>
<protein>
    <submittedName>
        <fullName evidence="1">Uncharacterized protein</fullName>
    </submittedName>
</protein>
<dbReference type="Proteomes" id="UP000298663">
    <property type="component" value="Unassembled WGS sequence"/>
</dbReference>
<dbReference type="OrthoDB" id="5871302at2759"/>
<gene>
    <name evidence="1" type="ORF">L596_029520</name>
</gene>
<evidence type="ECO:0000313" key="2">
    <source>
        <dbReference type="Proteomes" id="UP000298663"/>
    </source>
</evidence>
<dbReference type="AlphaFoldDB" id="A0A4U5LUW6"/>
<reference evidence="1 2" key="2">
    <citation type="journal article" date="2019" name="G3 (Bethesda)">
        <title>Hybrid Assembly of the Genome of the Entomopathogenic Nematode Steinernema carpocapsae Identifies the X-Chromosome.</title>
        <authorList>
            <person name="Serra L."/>
            <person name="Macchietto M."/>
            <person name="Macias-Munoz A."/>
            <person name="McGill C.J."/>
            <person name="Rodriguez I.M."/>
            <person name="Rodriguez B."/>
            <person name="Murad R."/>
            <person name="Mortazavi A."/>
        </authorList>
    </citation>
    <scope>NUCLEOTIDE SEQUENCE [LARGE SCALE GENOMIC DNA]</scope>
    <source>
        <strain evidence="1 2">ALL</strain>
    </source>
</reference>
<name>A0A4U5LUW6_STECR</name>
<keyword evidence="2" id="KW-1185">Reference proteome</keyword>
<organism evidence="1 2">
    <name type="scientific">Steinernema carpocapsae</name>
    <name type="common">Entomopathogenic nematode</name>
    <dbReference type="NCBI Taxonomy" id="34508"/>
    <lineage>
        <taxon>Eukaryota</taxon>
        <taxon>Metazoa</taxon>
        <taxon>Ecdysozoa</taxon>
        <taxon>Nematoda</taxon>
        <taxon>Chromadorea</taxon>
        <taxon>Rhabditida</taxon>
        <taxon>Tylenchina</taxon>
        <taxon>Panagrolaimomorpha</taxon>
        <taxon>Strongyloidoidea</taxon>
        <taxon>Steinernematidae</taxon>
        <taxon>Steinernema</taxon>
    </lineage>
</organism>